<sequence length="110" mass="12118">MVDEAMALLSDSSKQSLLPTFFYSSSNSFSLDQFHDANNSTFAASHESLDVNNLLNPEFPFSKFNPVEFLLHFLLLNSGGGGGLEVNDGDAKYGYDESINDKILGMEKKK</sequence>
<name>A0A9D3ZVR4_9ROSI</name>
<comment type="caution">
    <text evidence="1">The sequence shown here is derived from an EMBL/GenBank/DDBJ whole genome shotgun (WGS) entry which is preliminary data.</text>
</comment>
<dbReference type="AlphaFoldDB" id="A0A9D3ZVR4"/>
<evidence type="ECO:0000313" key="2">
    <source>
        <dbReference type="Proteomes" id="UP000828251"/>
    </source>
</evidence>
<accession>A0A9D3ZVR4</accession>
<proteinExistence type="predicted"/>
<dbReference type="Proteomes" id="UP000828251">
    <property type="component" value="Unassembled WGS sequence"/>
</dbReference>
<keyword evidence="2" id="KW-1185">Reference proteome</keyword>
<organism evidence="1 2">
    <name type="scientific">Gossypium stocksii</name>
    <dbReference type="NCBI Taxonomy" id="47602"/>
    <lineage>
        <taxon>Eukaryota</taxon>
        <taxon>Viridiplantae</taxon>
        <taxon>Streptophyta</taxon>
        <taxon>Embryophyta</taxon>
        <taxon>Tracheophyta</taxon>
        <taxon>Spermatophyta</taxon>
        <taxon>Magnoliopsida</taxon>
        <taxon>eudicotyledons</taxon>
        <taxon>Gunneridae</taxon>
        <taxon>Pentapetalae</taxon>
        <taxon>rosids</taxon>
        <taxon>malvids</taxon>
        <taxon>Malvales</taxon>
        <taxon>Malvaceae</taxon>
        <taxon>Malvoideae</taxon>
        <taxon>Gossypium</taxon>
    </lineage>
</organism>
<evidence type="ECO:0000313" key="1">
    <source>
        <dbReference type="EMBL" id="KAH1072630.1"/>
    </source>
</evidence>
<dbReference type="EMBL" id="JAIQCV010000008">
    <property type="protein sequence ID" value="KAH1072630.1"/>
    <property type="molecule type" value="Genomic_DNA"/>
</dbReference>
<gene>
    <name evidence="1" type="ORF">J1N35_024958</name>
</gene>
<dbReference type="OrthoDB" id="10484418at2759"/>
<reference evidence="1 2" key="1">
    <citation type="journal article" date="2021" name="Plant Biotechnol. J.">
        <title>Multi-omics assisted identification of the key and species-specific regulatory components of drought-tolerant mechanisms in Gossypium stocksii.</title>
        <authorList>
            <person name="Yu D."/>
            <person name="Ke L."/>
            <person name="Zhang D."/>
            <person name="Wu Y."/>
            <person name="Sun Y."/>
            <person name="Mei J."/>
            <person name="Sun J."/>
            <person name="Sun Y."/>
        </authorList>
    </citation>
    <scope>NUCLEOTIDE SEQUENCE [LARGE SCALE GENOMIC DNA]</scope>
    <source>
        <strain evidence="2">cv. E1</strain>
        <tissue evidence="1">Leaf</tissue>
    </source>
</reference>
<protein>
    <submittedName>
        <fullName evidence="1">Uncharacterized protein</fullName>
    </submittedName>
</protein>